<dbReference type="InterPro" id="IPR001647">
    <property type="entry name" value="HTH_TetR"/>
</dbReference>
<feature type="DNA-binding region" description="H-T-H motif" evidence="5">
    <location>
        <begin position="33"/>
        <end position="52"/>
    </location>
</feature>
<dbReference type="Pfam" id="PF00440">
    <property type="entry name" value="TetR_N"/>
    <property type="match status" value="1"/>
</dbReference>
<dbReference type="PANTHER" id="PTHR30055:SF229">
    <property type="entry name" value="HTH-TYPE TRANSCRIPTIONAL REPRESSOR RV1474C"/>
    <property type="match status" value="1"/>
</dbReference>
<dbReference type="SUPFAM" id="SSF46689">
    <property type="entry name" value="Homeodomain-like"/>
    <property type="match status" value="1"/>
</dbReference>
<reference evidence="7 8" key="1">
    <citation type="submission" date="2016-10" db="EMBL/GenBank/DDBJ databases">
        <authorList>
            <person name="de Groot N.N."/>
        </authorList>
    </citation>
    <scope>NUCLEOTIDE SEQUENCE [LARGE SCALE GENOMIC DNA]</scope>
    <source>
        <strain evidence="7 8">DSM 44993</strain>
    </source>
</reference>
<sequence length="202" mass="21543">MPRLSTERRDQRRRHVLVSAWSCFSRDGFHATSMDDIIAATGMSSSAVYRYFRSKDELIEASAEEALTLLSGFVARTLDTEPTPGPAEVLAGLLGELANRTAGPDYDLSKIAMHSWSEALRRSDVAKQTNAFYRGVHGHLTALAVRWKAAGHLLADAAPEDVATVLVALMPGLVVNQHLLDPVPAEQLIAGLAALGAAAGAG</sequence>
<organism evidence="7 8">
    <name type="scientific">Amycolatopsis saalfeldensis</name>
    <dbReference type="NCBI Taxonomy" id="394193"/>
    <lineage>
        <taxon>Bacteria</taxon>
        <taxon>Bacillati</taxon>
        <taxon>Actinomycetota</taxon>
        <taxon>Actinomycetes</taxon>
        <taxon>Pseudonocardiales</taxon>
        <taxon>Pseudonocardiaceae</taxon>
        <taxon>Amycolatopsis</taxon>
    </lineage>
</organism>
<keyword evidence="2" id="KW-0805">Transcription regulation</keyword>
<dbReference type="InterPro" id="IPR036271">
    <property type="entry name" value="Tet_transcr_reg_TetR-rel_C_sf"/>
</dbReference>
<keyword evidence="8" id="KW-1185">Reference proteome</keyword>
<dbReference type="PROSITE" id="PS50977">
    <property type="entry name" value="HTH_TETR_2"/>
    <property type="match status" value="1"/>
</dbReference>
<evidence type="ECO:0000256" key="3">
    <source>
        <dbReference type="ARBA" id="ARBA00023125"/>
    </source>
</evidence>
<dbReference type="Pfam" id="PF13977">
    <property type="entry name" value="TetR_C_6"/>
    <property type="match status" value="1"/>
</dbReference>
<protein>
    <submittedName>
        <fullName evidence="7">DNA-binding transcriptional regulator, AcrR family</fullName>
    </submittedName>
</protein>
<dbReference type="GO" id="GO:0003700">
    <property type="term" value="F:DNA-binding transcription factor activity"/>
    <property type="evidence" value="ECO:0007669"/>
    <property type="project" value="TreeGrafter"/>
</dbReference>
<evidence type="ECO:0000313" key="8">
    <source>
        <dbReference type="Proteomes" id="UP000198582"/>
    </source>
</evidence>
<evidence type="ECO:0000256" key="2">
    <source>
        <dbReference type="ARBA" id="ARBA00023015"/>
    </source>
</evidence>
<evidence type="ECO:0000256" key="5">
    <source>
        <dbReference type="PROSITE-ProRule" id="PRU00335"/>
    </source>
</evidence>
<dbReference type="Gene3D" id="1.10.357.10">
    <property type="entry name" value="Tetracycline Repressor, domain 2"/>
    <property type="match status" value="1"/>
</dbReference>
<dbReference type="SUPFAM" id="SSF48498">
    <property type="entry name" value="Tetracyclin repressor-like, C-terminal domain"/>
    <property type="match status" value="1"/>
</dbReference>
<keyword evidence="4" id="KW-0804">Transcription</keyword>
<evidence type="ECO:0000256" key="1">
    <source>
        <dbReference type="ARBA" id="ARBA00022491"/>
    </source>
</evidence>
<dbReference type="InterPro" id="IPR050109">
    <property type="entry name" value="HTH-type_TetR-like_transc_reg"/>
</dbReference>
<dbReference type="Proteomes" id="UP000198582">
    <property type="component" value="Unassembled WGS sequence"/>
</dbReference>
<evidence type="ECO:0000259" key="6">
    <source>
        <dbReference type="PROSITE" id="PS50977"/>
    </source>
</evidence>
<dbReference type="PANTHER" id="PTHR30055">
    <property type="entry name" value="HTH-TYPE TRANSCRIPTIONAL REGULATOR RUTR"/>
    <property type="match status" value="1"/>
</dbReference>
<evidence type="ECO:0000256" key="4">
    <source>
        <dbReference type="ARBA" id="ARBA00023163"/>
    </source>
</evidence>
<keyword evidence="3 5" id="KW-0238">DNA-binding</keyword>
<gene>
    <name evidence="7" type="ORF">SAMN04489732_1338</name>
</gene>
<dbReference type="EMBL" id="FOEF01000033">
    <property type="protein sequence ID" value="SEP53893.1"/>
    <property type="molecule type" value="Genomic_DNA"/>
</dbReference>
<dbReference type="AlphaFoldDB" id="A0A1H8YP74"/>
<dbReference type="InterPro" id="IPR039538">
    <property type="entry name" value="BetI_C"/>
</dbReference>
<accession>A0A1H8YP74</accession>
<dbReference type="STRING" id="394193.SAMN04489732_1338"/>
<dbReference type="PRINTS" id="PR00455">
    <property type="entry name" value="HTHTETR"/>
</dbReference>
<name>A0A1H8YP74_9PSEU</name>
<keyword evidence="1" id="KW-0678">Repressor</keyword>
<dbReference type="InterPro" id="IPR009057">
    <property type="entry name" value="Homeodomain-like_sf"/>
</dbReference>
<dbReference type="OrthoDB" id="5242390at2"/>
<feature type="domain" description="HTH tetR-type" evidence="6">
    <location>
        <begin position="10"/>
        <end position="70"/>
    </location>
</feature>
<evidence type="ECO:0000313" key="7">
    <source>
        <dbReference type="EMBL" id="SEP53893.1"/>
    </source>
</evidence>
<proteinExistence type="predicted"/>
<dbReference type="RefSeq" id="WP_091628843.1">
    <property type="nucleotide sequence ID" value="NZ_FOEF01000033.1"/>
</dbReference>
<dbReference type="GO" id="GO:0000976">
    <property type="term" value="F:transcription cis-regulatory region binding"/>
    <property type="evidence" value="ECO:0007669"/>
    <property type="project" value="TreeGrafter"/>
</dbReference>